<dbReference type="Gene3D" id="3.10.350.10">
    <property type="entry name" value="LysM domain"/>
    <property type="match status" value="3"/>
</dbReference>
<dbReference type="OrthoDB" id="2149800at2"/>
<feature type="domain" description="LysM" evidence="1">
    <location>
        <begin position="106"/>
        <end position="150"/>
    </location>
</feature>
<dbReference type="AlphaFoldDB" id="A0A1I2K200"/>
<dbReference type="SUPFAM" id="SSF54106">
    <property type="entry name" value="LysM domain"/>
    <property type="match status" value="3"/>
</dbReference>
<dbReference type="PROSITE" id="PS51782">
    <property type="entry name" value="LYSM"/>
    <property type="match status" value="3"/>
</dbReference>
<organism evidence="2 3">
    <name type="scientific">Thermoflexibacter ruber</name>
    <dbReference type="NCBI Taxonomy" id="1003"/>
    <lineage>
        <taxon>Bacteria</taxon>
        <taxon>Pseudomonadati</taxon>
        <taxon>Bacteroidota</taxon>
        <taxon>Cytophagia</taxon>
        <taxon>Cytophagales</taxon>
        <taxon>Thermoflexibacteraceae</taxon>
        <taxon>Thermoflexibacter</taxon>
    </lineage>
</organism>
<dbReference type="PANTHER" id="PTHR33734">
    <property type="entry name" value="LYSM DOMAIN-CONTAINING GPI-ANCHORED PROTEIN 2"/>
    <property type="match status" value="1"/>
</dbReference>
<evidence type="ECO:0000313" key="3">
    <source>
        <dbReference type="Proteomes" id="UP000199513"/>
    </source>
</evidence>
<accession>A0A1I2K200</accession>
<gene>
    <name evidence="2" type="ORF">SAMN04488541_10807</name>
</gene>
<dbReference type="STRING" id="1003.SAMN04488541_10807"/>
<dbReference type="Pfam" id="PF01476">
    <property type="entry name" value="LysM"/>
    <property type="match status" value="3"/>
</dbReference>
<dbReference type="RefSeq" id="WP_091549541.1">
    <property type="nucleotide sequence ID" value="NZ_FONY01000080.1"/>
</dbReference>
<proteinExistence type="predicted"/>
<protein>
    <submittedName>
        <fullName evidence="2">LysM repeat-containing protein</fullName>
    </submittedName>
</protein>
<dbReference type="EMBL" id="FONY01000080">
    <property type="protein sequence ID" value="SFF60894.1"/>
    <property type="molecule type" value="Genomic_DNA"/>
</dbReference>
<dbReference type="InterPro" id="IPR036779">
    <property type="entry name" value="LysM_dom_sf"/>
</dbReference>
<reference evidence="2 3" key="1">
    <citation type="submission" date="2016-10" db="EMBL/GenBank/DDBJ databases">
        <authorList>
            <person name="de Groot N.N."/>
        </authorList>
    </citation>
    <scope>NUCLEOTIDE SEQUENCE [LARGE SCALE GENOMIC DNA]</scope>
    <source>
        <strain>GEY</strain>
        <strain evidence="3">DSM 9560</strain>
    </source>
</reference>
<evidence type="ECO:0000259" key="1">
    <source>
        <dbReference type="PROSITE" id="PS51782"/>
    </source>
</evidence>
<sequence>MKKCLLALASCFFFVYEHGFSQGNESNSFGKDFLHKPLVHVITYGESIYSIAKKYNLSPNDLMLWNKLDKNTILDRGKILIISPPPTASPAPNSDQAKALTIPEDGIHIVQYGEYPYLIARKYNISPNDLLEWNGLSEHSKLDYGDKLWLINPNQEVKKENITEKETSKILIPLDFIHEVKYGENIYSIAQKYGIKPNDLLRWNNLTIYSKIDKGMKLHLKSPNE</sequence>
<dbReference type="Proteomes" id="UP000199513">
    <property type="component" value="Unassembled WGS sequence"/>
</dbReference>
<dbReference type="GO" id="GO:0008932">
    <property type="term" value="F:lytic endotransglycosylase activity"/>
    <property type="evidence" value="ECO:0007669"/>
    <property type="project" value="TreeGrafter"/>
</dbReference>
<dbReference type="CDD" id="cd00118">
    <property type="entry name" value="LysM"/>
    <property type="match status" value="3"/>
</dbReference>
<evidence type="ECO:0000313" key="2">
    <source>
        <dbReference type="EMBL" id="SFF60894.1"/>
    </source>
</evidence>
<dbReference type="SMART" id="SM00257">
    <property type="entry name" value="LysM"/>
    <property type="match status" value="3"/>
</dbReference>
<dbReference type="PANTHER" id="PTHR33734:SF22">
    <property type="entry name" value="MEMBRANE-BOUND LYTIC MUREIN TRANSGLYCOSYLASE D"/>
    <property type="match status" value="1"/>
</dbReference>
<feature type="domain" description="LysM" evidence="1">
    <location>
        <begin position="176"/>
        <end position="220"/>
    </location>
</feature>
<keyword evidence="3" id="KW-1185">Reference proteome</keyword>
<dbReference type="InterPro" id="IPR018392">
    <property type="entry name" value="LysM"/>
</dbReference>
<feature type="domain" description="LysM" evidence="1">
    <location>
        <begin position="38"/>
        <end position="82"/>
    </location>
</feature>
<name>A0A1I2K200_9BACT</name>